<organism evidence="1 2">
    <name type="scientific">Vibrio tubiashii</name>
    <dbReference type="NCBI Taxonomy" id="29498"/>
    <lineage>
        <taxon>Bacteria</taxon>
        <taxon>Pseudomonadati</taxon>
        <taxon>Pseudomonadota</taxon>
        <taxon>Gammaproteobacteria</taxon>
        <taxon>Vibrionales</taxon>
        <taxon>Vibrionaceae</taxon>
        <taxon>Vibrio</taxon>
        <taxon>Vibrio oreintalis group</taxon>
    </lineage>
</organism>
<reference evidence="1 2" key="1">
    <citation type="submission" date="2019-08" db="EMBL/GenBank/DDBJ databases">
        <title>Draft genome sequencing and comparative genomics of hatchery-associated Vibrios.</title>
        <authorList>
            <person name="Kehlet-Delgado H."/>
            <person name="Mueller R.S."/>
        </authorList>
    </citation>
    <scope>NUCLEOTIDE SEQUENCE [LARGE SCALE GENOMIC DNA]</scope>
    <source>
        <strain evidence="1 2">01-65-5-1</strain>
    </source>
</reference>
<comment type="caution">
    <text evidence="1">The sequence shown here is derived from an EMBL/GenBank/DDBJ whole genome shotgun (WGS) entry which is preliminary data.</text>
</comment>
<evidence type="ECO:0000313" key="1">
    <source>
        <dbReference type="EMBL" id="NOI80925.1"/>
    </source>
</evidence>
<gene>
    <name evidence="1" type="ORF">F0237_09640</name>
</gene>
<evidence type="ECO:0000313" key="2">
    <source>
        <dbReference type="Proteomes" id="UP000572722"/>
    </source>
</evidence>
<proteinExistence type="predicted"/>
<dbReference type="AlphaFoldDB" id="A0AAE5EW10"/>
<dbReference type="Proteomes" id="UP000572722">
    <property type="component" value="Unassembled WGS sequence"/>
</dbReference>
<dbReference type="EMBL" id="VTXO01000003">
    <property type="protein sequence ID" value="NOI80925.1"/>
    <property type="molecule type" value="Genomic_DNA"/>
</dbReference>
<dbReference type="RefSeq" id="WP_171321702.1">
    <property type="nucleotide sequence ID" value="NZ_VTXO01000003.1"/>
</dbReference>
<sequence>MQYSTKWLLPLWLIVFSALAGQSLDLTVVALTYGDSVISADIGPDSRFKVSNRNDTDHIEFSGTVTKTSHDYLVDVRVVVDKIASYGRREINTTMLVENEQVDAPLVIGGVNEEVFSLTLRR</sequence>
<name>A0AAE5EW10_9VIBR</name>
<accession>A0AAE5EW10</accession>
<protein>
    <submittedName>
        <fullName evidence="1">Uncharacterized protein</fullName>
    </submittedName>
</protein>